<dbReference type="Proteomes" id="UP000321155">
    <property type="component" value="Unassembled WGS sequence"/>
</dbReference>
<keyword evidence="4" id="KW-1185">Reference proteome</keyword>
<dbReference type="OrthoDB" id="4918428at2"/>
<sequence length="75" mass="8805">MIAEWIREQVLDDGSYAAGLQFHSEYGSRLCRAYWMRRRDEQLGPDAVSVVERSSIELEDPDLQRVLARYEIDSR</sequence>
<evidence type="ECO:0000313" key="4">
    <source>
        <dbReference type="Proteomes" id="UP000321155"/>
    </source>
</evidence>
<evidence type="ECO:0000313" key="3">
    <source>
        <dbReference type="Proteomes" id="UP000057181"/>
    </source>
</evidence>
<name>A0A0U3G7G4_9MICC</name>
<evidence type="ECO:0008006" key="5">
    <source>
        <dbReference type="Google" id="ProtNLM"/>
    </source>
</evidence>
<dbReference type="EMBL" id="CP013254">
    <property type="protein sequence ID" value="ALU39051.1"/>
    <property type="molecule type" value="Genomic_DNA"/>
</dbReference>
<evidence type="ECO:0000313" key="1">
    <source>
        <dbReference type="EMBL" id="ALU39051.1"/>
    </source>
</evidence>
<protein>
    <recommendedName>
        <fullName evidence="5">RES domain-containing protein</fullName>
    </recommendedName>
</protein>
<dbReference type="EMBL" id="BJZR01000001">
    <property type="protein sequence ID" value="GEO90714.1"/>
    <property type="molecule type" value="Genomic_DNA"/>
</dbReference>
<dbReference type="Proteomes" id="UP000057181">
    <property type="component" value="Chromosome"/>
</dbReference>
<accession>A0A0U3G7G4</accession>
<dbReference type="RefSeq" id="WP_058857763.1">
    <property type="nucleotide sequence ID" value="NZ_BJZR01000001.1"/>
</dbReference>
<reference evidence="2 4" key="2">
    <citation type="submission" date="2019-07" db="EMBL/GenBank/DDBJ databases">
        <title>Whole genome shotgun sequence of Kocuria flava NBRC 107626.</title>
        <authorList>
            <person name="Hosoyama A."/>
            <person name="Uohara A."/>
            <person name="Ohji S."/>
            <person name="Ichikawa N."/>
        </authorList>
    </citation>
    <scope>NUCLEOTIDE SEQUENCE [LARGE SCALE GENOMIC DNA]</scope>
    <source>
        <strain evidence="2 4">NBRC 107626</strain>
    </source>
</reference>
<reference evidence="1 3" key="1">
    <citation type="submission" date="2015-11" db="EMBL/GenBank/DDBJ databases">
        <title>Complete Genome Sequence of Kocuria flava strain HO-9041.</title>
        <authorList>
            <person name="Zhou M."/>
            <person name="Dai J."/>
        </authorList>
    </citation>
    <scope>NUCLEOTIDE SEQUENCE [LARGE SCALE GENOMIC DNA]</scope>
    <source>
        <strain evidence="1 3">HO-9041</strain>
    </source>
</reference>
<dbReference type="STRING" id="446860.AS188_04015"/>
<gene>
    <name evidence="1" type="ORF">AS188_04015</name>
    <name evidence="2" type="ORF">KFL01_00200</name>
</gene>
<dbReference type="AlphaFoldDB" id="A0A0U3G7G4"/>
<proteinExistence type="predicted"/>
<evidence type="ECO:0000313" key="2">
    <source>
        <dbReference type="EMBL" id="GEO90714.1"/>
    </source>
</evidence>
<dbReference type="KEGG" id="kfv:AS188_04015"/>
<organism evidence="1 3">
    <name type="scientific">Kocuria flava</name>
    <dbReference type="NCBI Taxonomy" id="446860"/>
    <lineage>
        <taxon>Bacteria</taxon>
        <taxon>Bacillati</taxon>
        <taxon>Actinomycetota</taxon>
        <taxon>Actinomycetes</taxon>
        <taxon>Micrococcales</taxon>
        <taxon>Micrococcaceae</taxon>
        <taxon>Kocuria</taxon>
    </lineage>
</organism>